<feature type="compositionally biased region" description="Acidic residues" evidence="1">
    <location>
        <begin position="316"/>
        <end position="343"/>
    </location>
</feature>
<dbReference type="PROSITE" id="PS51698">
    <property type="entry name" value="U_BOX"/>
    <property type="match status" value="1"/>
</dbReference>
<dbReference type="GO" id="GO:0004842">
    <property type="term" value="F:ubiquitin-protein transferase activity"/>
    <property type="evidence" value="ECO:0007669"/>
    <property type="project" value="InterPro"/>
</dbReference>
<dbReference type="InterPro" id="IPR003613">
    <property type="entry name" value="Ubox_domain"/>
</dbReference>
<dbReference type="InterPro" id="IPR052085">
    <property type="entry name" value="WD-SAM-U-box"/>
</dbReference>
<dbReference type="SMART" id="SM00504">
    <property type="entry name" value="Ubox"/>
    <property type="match status" value="1"/>
</dbReference>
<dbReference type="PANTHER" id="PTHR46573:SF1">
    <property type="entry name" value="WD REPEAT, SAM AND U-BOX DOMAIN-CONTAINING PROTEIN 1"/>
    <property type="match status" value="1"/>
</dbReference>
<feature type="compositionally biased region" description="Low complexity" evidence="1">
    <location>
        <begin position="36"/>
        <end position="50"/>
    </location>
</feature>
<dbReference type="InterPro" id="IPR013083">
    <property type="entry name" value="Znf_RING/FYVE/PHD"/>
</dbReference>
<dbReference type="Gene3D" id="3.30.40.10">
    <property type="entry name" value="Zinc/RING finger domain, C3HC4 (zinc finger)"/>
    <property type="match status" value="1"/>
</dbReference>
<accession>A0A830H5N6</accession>
<evidence type="ECO:0000256" key="1">
    <source>
        <dbReference type="SAM" id="MobiDB-lite"/>
    </source>
</evidence>
<reference evidence="3" key="1">
    <citation type="submission" date="2020-10" db="EMBL/GenBank/DDBJ databases">
        <title>Unveiling of a novel bifunctional photoreceptor, Dualchrome1, isolated from a cosmopolitan green alga.</title>
        <authorList>
            <person name="Suzuki S."/>
            <person name="Kawachi M."/>
        </authorList>
    </citation>
    <scope>NUCLEOTIDE SEQUENCE</scope>
    <source>
        <strain evidence="3">NIES 2893</strain>
    </source>
</reference>
<feature type="domain" description="U-box" evidence="2">
    <location>
        <begin position="230"/>
        <end position="303"/>
    </location>
</feature>
<dbReference type="GO" id="GO:0016567">
    <property type="term" value="P:protein ubiquitination"/>
    <property type="evidence" value="ECO:0007669"/>
    <property type="project" value="UniProtKB-UniPathway"/>
</dbReference>
<dbReference type="Pfam" id="PF04564">
    <property type="entry name" value="U-box"/>
    <property type="match status" value="1"/>
</dbReference>
<name>A0A830H5N6_9CHLO</name>
<keyword evidence="4" id="KW-1185">Reference proteome</keyword>
<evidence type="ECO:0000313" key="4">
    <source>
        <dbReference type="Proteomes" id="UP000660262"/>
    </source>
</evidence>
<feature type="region of interest" description="Disordered" evidence="1">
    <location>
        <begin position="104"/>
        <end position="125"/>
    </location>
</feature>
<comment type="caution">
    <text evidence="3">The sequence shown here is derived from an EMBL/GenBank/DDBJ whole genome shotgun (WGS) entry which is preliminary data.</text>
</comment>
<dbReference type="PANTHER" id="PTHR46573">
    <property type="entry name" value="WD REPEAT, SAM AND U-BOX DOMAIN-CONTAINING PROTEIN 1"/>
    <property type="match status" value="1"/>
</dbReference>
<dbReference type="SUPFAM" id="SSF57850">
    <property type="entry name" value="RING/U-box"/>
    <property type="match status" value="1"/>
</dbReference>
<dbReference type="AlphaFoldDB" id="A0A830H5N6"/>
<dbReference type="CDD" id="cd16655">
    <property type="entry name" value="RING-Ubox_WDSUB1-like"/>
    <property type="match status" value="1"/>
</dbReference>
<feature type="compositionally biased region" description="Polar residues" evidence="1">
    <location>
        <begin position="112"/>
        <end position="124"/>
    </location>
</feature>
<evidence type="ECO:0000259" key="2">
    <source>
        <dbReference type="PROSITE" id="PS51698"/>
    </source>
</evidence>
<dbReference type="UniPathway" id="UPA00143"/>
<gene>
    <name evidence="3" type="ORF">PPROV_000007600</name>
</gene>
<evidence type="ECO:0000313" key="3">
    <source>
        <dbReference type="EMBL" id="GHP01320.1"/>
    </source>
</evidence>
<sequence length="359" mass="38952">MPLGLGHSFTLNVPHLPVILLERYQRSLGQGGGGHPSPSSSGDHGSSSAGKPLLGPFNAQTLSFVFFGCLSAANAIREFYAKRLARQTHNRDFVNAIQKVLDERDDNKRETASGSGDDNAQDTPRNFELVGHIDNENVYLFRPEGHITTPVVFFRRKRYKHVWEWSIDCRNWLATSTREWAIGPPPRIEIHALATQMIARLEAVRLLSKTGTVHHPPSLEISETVREAESVPEALTCPITHAIMANPVVAPSGVTYEKFAIERWILERGAEPTTGRPLRASELYPNLAIRTTIEAFAANMTPANKPVDADDSSATADDDGGATADDDGGATADDDGGADVDDADLPTVTIDLALPGFVV</sequence>
<feature type="region of interest" description="Disordered" evidence="1">
    <location>
        <begin position="302"/>
        <end position="343"/>
    </location>
</feature>
<proteinExistence type="predicted"/>
<protein>
    <recommendedName>
        <fullName evidence="2">U-box domain-containing protein</fullName>
    </recommendedName>
</protein>
<organism evidence="3 4">
    <name type="scientific">Pycnococcus provasolii</name>
    <dbReference type="NCBI Taxonomy" id="41880"/>
    <lineage>
        <taxon>Eukaryota</taxon>
        <taxon>Viridiplantae</taxon>
        <taxon>Chlorophyta</taxon>
        <taxon>Pseudoscourfieldiophyceae</taxon>
        <taxon>Pseudoscourfieldiales</taxon>
        <taxon>Pycnococcaceae</taxon>
        <taxon>Pycnococcus</taxon>
    </lineage>
</organism>
<dbReference type="OrthoDB" id="10064100at2759"/>
<feature type="region of interest" description="Disordered" evidence="1">
    <location>
        <begin position="27"/>
        <end position="52"/>
    </location>
</feature>
<dbReference type="EMBL" id="BNJQ01000001">
    <property type="protein sequence ID" value="GHP01320.1"/>
    <property type="molecule type" value="Genomic_DNA"/>
</dbReference>
<dbReference type="Proteomes" id="UP000660262">
    <property type="component" value="Unassembled WGS sequence"/>
</dbReference>